<evidence type="ECO:0000256" key="2">
    <source>
        <dbReference type="ARBA" id="ARBA00022723"/>
    </source>
</evidence>
<dbReference type="Gene3D" id="3.20.20.150">
    <property type="entry name" value="Divalent-metal-dependent TIM barrel enzymes"/>
    <property type="match status" value="1"/>
</dbReference>
<dbReference type="KEGG" id="adg:Adeg_1744"/>
<dbReference type="PANTHER" id="PTHR21445">
    <property type="entry name" value="ENDONUCLEASE IV ENDODEOXYRIBONUCLEASE IV"/>
    <property type="match status" value="1"/>
</dbReference>
<dbReference type="PANTHER" id="PTHR21445:SF0">
    <property type="entry name" value="APURINIC-APYRIMIDINIC ENDONUCLEASE"/>
    <property type="match status" value="1"/>
</dbReference>
<evidence type="ECO:0000256" key="1">
    <source>
        <dbReference type="ARBA" id="ARBA00005340"/>
    </source>
</evidence>
<feature type="binding site" evidence="7">
    <location>
        <position position="178"/>
    </location>
    <ligand>
        <name>Zn(2+)</name>
        <dbReference type="ChEBI" id="CHEBI:29105"/>
        <label>2</label>
    </ligand>
</feature>
<dbReference type="EC" id="3.1.21.2" evidence="7"/>
<evidence type="ECO:0000256" key="6">
    <source>
        <dbReference type="ARBA" id="ARBA00023204"/>
    </source>
</evidence>
<dbReference type="GO" id="GO:0008270">
    <property type="term" value="F:zinc ion binding"/>
    <property type="evidence" value="ECO:0007669"/>
    <property type="project" value="UniProtKB-UniRule"/>
</dbReference>
<evidence type="ECO:0000259" key="8">
    <source>
        <dbReference type="Pfam" id="PF01261"/>
    </source>
</evidence>
<dbReference type="CDD" id="cd00019">
    <property type="entry name" value="AP2Ec"/>
    <property type="match status" value="1"/>
</dbReference>
<feature type="binding site" evidence="7">
    <location>
        <position position="260"/>
    </location>
    <ligand>
        <name>Zn(2+)</name>
        <dbReference type="ChEBI" id="CHEBI:29105"/>
        <label>2</label>
    </ligand>
</feature>
<dbReference type="PROSITE" id="PS00731">
    <property type="entry name" value="AP_NUCLEASE_F2_3"/>
    <property type="match status" value="1"/>
</dbReference>
<dbReference type="HOGENOM" id="CLU_025885_0_1_9"/>
<dbReference type="GO" id="GO:0008081">
    <property type="term" value="F:phosphoric diester hydrolase activity"/>
    <property type="evidence" value="ECO:0007669"/>
    <property type="project" value="TreeGrafter"/>
</dbReference>
<dbReference type="InterPro" id="IPR018246">
    <property type="entry name" value="AP_endonuc_F2_Zn_BS"/>
</dbReference>
<protein>
    <recommendedName>
        <fullName evidence="7">Probable endonuclease 4</fullName>
        <ecNumber evidence="7">3.1.21.2</ecNumber>
    </recommendedName>
    <alternativeName>
        <fullName evidence="7">Endodeoxyribonuclease IV</fullName>
    </alternativeName>
    <alternativeName>
        <fullName evidence="7">Endonuclease IV</fullName>
    </alternativeName>
</protein>
<feature type="binding site" evidence="7">
    <location>
        <position position="144"/>
    </location>
    <ligand>
        <name>Zn(2+)</name>
        <dbReference type="ChEBI" id="CHEBI:29105"/>
        <label>1</label>
    </ligand>
</feature>
<dbReference type="OrthoDB" id="9805666at2"/>
<name>C9R954_AMMDK</name>
<reference evidence="9 10" key="1">
    <citation type="submission" date="2009-10" db="EMBL/GenBank/DDBJ databases">
        <title>Complete sequence of chromosome of Ammonifex degensii KC4.</title>
        <authorList>
            <consortium name="US DOE Joint Genome Institute"/>
            <person name="Kerfeld C."/>
            <person name="Goodner B."/>
            <person name="Huber H."/>
            <person name="Stetter K."/>
            <person name="Lucas S."/>
            <person name="Copeland A."/>
            <person name="Lapidus A."/>
            <person name="Glavina del Rio T."/>
            <person name="Dalin E."/>
            <person name="Tice H."/>
            <person name="Bruce D."/>
            <person name="Goodwin L."/>
            <person name="Pitluck S."/>
            <person name="Saunders E."/>
            <person name="Brettin T."/>
            <person name="Detter J.C."/>
            <person name="Han C."/>
            <person name="Larimer F."/>
            <person name="Land M."/>
            <person name="Hauser L."/>
            <person name="Kyrpides N."/>
            <person name="Ovchinnikova G."/>
            <person name="Richardson P."/>
        </authorList>
    </citation>
    <scope>NUCLEOTIDE SEQUENCE [LARGE SCALE GENOMIC DNA]</scope>
    <source>
        <strain evidence="10">DSM 10501 / KC4</strain>
    </source>
</reference>
<gene>
    <name evidence="7" type="primary">nfo</name>
    <name evidence="9" type="ordered locus">Adeg_1744</name>
</gene>
<feature type="binding site" evidence="7">
    <location>
        <position position="67"/>
    </location>
    <ligand>
        <name>Zn(2+)</name>
        <dbReference type="ChEBI" id="CHEBI:29105"/>
        <label>1</label>
    </ligand>
</feature>
<dbReference type="PROSITE" id="PS51432">
    <property type="entry name" value="AP_NUCLEASE_F2_4"/>
    <property type="match status" value="1"/>
</dbReference>
<evidence type="ECO:0000256" key="5">
    <source>
        <dbReference type="ARBA" id="ARBA00022833"/>
    </source>
</evidence>
<evidence type="ECO:0000256" key="3">
    <source>
        <dbReference type="ARBA" id="ARBA00022763"/>
    </source>
</evidence>
<dbReference type="HAMAP" id="MF_00152">
    <property type="entry name" value="Nfo"/>
    <property type="match status" value="1"/>
</dbReference>
<comment type="cofactor">
    <cofactor evidence="7">
        <name>Zn(2+)</name>
        <dbReference type="ChEBI" id="CHEBI:29105"/>
    </cofactor>
    <text evidence="7">Binds 3 Zn(2+) ions.</text>
</comment>
<sequence>MPRLGAHMSIAGGVDKAVWRGHSIGCETIQIFTKNTNQWYARPLSPAEVERFRQAQEETGVSPVFAHTSYLINLGSPQEELWRKSIESFVGEIERCHLLGLPFIVVHPGAHMGEGEAEGLKRIARGLDEVLERTAHTRVKILLETTAGQGTQLGYRFEHLAWLIGESRCPQRLGVCFDTCHAFAAGYDLRTPEAFAATWEEFERVIGIDRLEAVHLNDSRGTLGSRLDRHEHIGKGEIGLEGFRLLLSDPRFQHLPMVLETPKGPDLKEDVMNLSTLRSLMH</sequence>
<accession>C9R954</accession>
<evidence type="ECO:0000313" key="10">
    <source>
        <dbReference type="Proteomes" id="UP000002620"/>
    </source>
</evidence>
<dbReference type="RefSeq" id="WP_015739710.1">
    <property type="nucleotide sequence ID" value="NC_013385.1"/>
</dbReference>
<dbReference type="GO" id="GO:0003677">
    <property type="term" value="F:DNA binding"/>
    <property type="evidence" value="ECO:0007669"/>
    <property type="project" value="InterPro"/>
</dbReference>
<feature type="binding site" evidence="7">
    <location>
        <position position="107"/>
    </location>
    <ligand>
        <name>Zn(2+)</name>
        <dbReference type="ChEBI" id="CHEBI:29105"/>
        <label>1</label>
    </ligand>
</feature>
<feature type="domain" description="Xylose isomerase-like TIM barrel" evidence="8">
    <location>
        <begin position="23"/>
        <end position="269"/>
    </location>
</feature>
<feature type="binding site" evidence="7">
    <location>
        <position position="181"/>
    </location>
    <ligand>
        <name>Zn(2+)</name>
        <dbReference type="ChEBI" id="CHEBI:29105"/>
        <label>3</label>
    </ligand>
</feature>
<keyword evidence="5 7" id="KW-0862">Zinc</keyword>
<dbReference type="FunFam" id="3.20.20.150:FF:000001">
    <property type="entry name" value="Probable endonuclease 4"/>
    <property type="match status" value="1"/>
</dbReference>
<dbReference type="AlphaFoldDB" id="C9R954"/>
<evidence type="ECO:0000313" key="9">
    <source>
        <dbReference type="EMBL" id="ACX52833.1"/>
    </source>
</evidence>
<keyword evidence="10" id="KW-1185">Reference proteome</keyword>
<keyword evidence="3 7" id="KW-0227">DNA damage</keyword>
<dbReference type="InterPro" id="IPR001719">
    <property type="entry name" value="AP_endonuc_2"/>
</dbReference>
<comment type="similarity">
    <text evidence="1 7">Belongs to the AP endonuclease 2 family.</text>
</comment>
<feature type="binding site" evidence="7">
    <location>
        <position position="230"/>
    </location>
    <ligand>
        <name>Zn(2+)</name>
        <dbReference type="ChEBI" id="CHEBI:29105"/>
        <label>3</label>
    </ligand>
</feature>
<dbReference type="SUPFAM" id="SSF51658">
    <property type="entry name" value="Xylose isomerase-like"/>
    <property type="match status" value="1"/>
</dbReference>
<evidence type="ECO:0000256" key="4">
    <source>
        <dbReference type="ARBA" id="ARBA00022801"/>
    </source>
</evidence>
<proteinExistence type="inferred from homology"/>
<keyword evidence="2 7" id="KW-0479">Metal-binding</keyword>
<dbReference type="EMBL" id="CP001785">
    <property type="protein sequence ID" value="ACX52833.1"/>
    <property type="molecule type" value="Genomic_DNA"/>
</dbReference>
<dbReference type="GO" id="GO:0006284">
    <property type="term" value="P:base-excision repair"/>
    <property type="evidence" value="ECO:0007669"/>
    <property type="project" value="TreeGrafter"/>
</dbReference>
<dbReference type="NCBIfam" id="TIGR00587">
    <property type="entry name" value="nfo"/>
    <property type="match status" value="1"/>
</dbReference>
<keyword evidence="7 9" id="KW-0255">Endonuclease</keyword>
<keyword evidence="6 7" id="KW-0234">DNA repair</keyword>
<dbReference type="InterPro" id="IPR013022">
    <property type="entry name" value="Xyl_isomerase-like_TIM-brl"/>
</dbReference>
<evidence type="ECO:0000256" key="7">
    <source>
        <dbReference type="HAMAP-Rule" id="MF_00152"/>
    </source>
</evidence>
<dbReference type="GO" id="GO:0008833">
    <property type="term" value="F:deoxyribonuclease IV (phage-T4-induced) activity"/>
    <property type="evidence" value="ECO:0007669"/>
    <property type="project" value="UniProtKB-UniRule"/>
</dbReference>
<dbReference type="PROSITE" id="PS00730">
    <property type="entry name" value="AP_NUCLEASE_F2_2"/>
    <property type="match status" value="1"/>
</dbReference>
<dbReference type="InterPro" id="IPR036237">
    <property type="entry name" value="Xyl_isomerase-like_sf"/>
</dbReference>
<feature type="binding site" evidence="7">
    <location>
        <position position="144"/>
    </location>
    <ligand>
        <name>Zn(2+)</name>
        <dbReference type="ChEBI" id="CHEBI:29105"/>
        <label>2</label>
    </ligand>
</feature>
<comment type="function">
    <text evidence="7">Endonuclease IV plays a role in DNA repair. It cleaves phosphodiester bonds at apurinic or apyrimidinic (AP) sites, generating a 3'-hydroxyl group and a 5'-terminal sugar phosphate.</text>
</comment>
<dbReference type="GO" id="GO:0003906">
    <property type="term" value="F:DNA-(apurinic or apyrimidinic site) endonuclease activity"/>
    <property type="evidence" value="ECO:0007669"/>
    <property type="project" value="TreeGrafter"/>
</dbReference>
<dbReference type="Proteomes" id="UP000002620">
    <property type="component" value="Chromosome"/>
</dbReference>
<dbReference type="STRING" id="429009.Adeg_1744"/>
<dbReference type="Pfam" id="PF01261">
    <property type="entry name" value="AP_endonuc_2"/>
    <property type="match status" value="1"/>
</dbReference>
<keyword evidence="4 7" id="KW-0378">Hydrolase</keyword>
<dbReference type="SMART" id="SM00518">
    <property type="entry name" value="AP2Ec"/>
    <property type="match status" value="1"/>
</dbReference>
<keyword evidence="7" id="KW-0540">Nuclease</keyword>
<feature type="binding site" evidence="7">
    <location>
        <position position="228"/>
    </location>
    <ligand>
        <name>Zn(2+)</name>
        <dbReference type="ChEBI" id="CHEBI:29105"/>
        <label>3</label>
    </ligand>
</feature>
<dbReference type="eggNOG" id="COG0648">
    <property type="taxonomic scope" value="Bacteria"/>
</dbReference>
<feature type="binding site" evidence="7">
    <location>
        <position position="215"/>
    </location>
    <ligand>
        <name>Zn(2+)</name>
        <dbReference type="ChEBI" id="CHEBI:29105"/>
        <label>2</label>
    </ligand>
</feature>
<comment type="catalytic activity">
    <reaction evidence="7">
        <text>Endonucleolytic cleavage to 5'-phosphooligonucleotide end-products.</text>
        <dbReference type="EC" id="3.1.21.2"/>
    </reaction>
</comment>
<organism evidence="9 10">
    <name type="scientific">Ammonifex degensii (strain DSM 10501 / KC4)</name>
    <dbReference type="NCBI Taxonomy" id="429009"/>
    <lineage>
        <taxon>Bacteria</taxon>
        <taxon>Bacillati</taxon>
        <taxon>Bacillota</taxon>
        <taxon>Clostridia</taxon>
        <taxon>Thermoanaerobacterales</taxon>
        <taxon>Thermoanaerobacteraceae</taxon>
        <taxon>Ammonifex</taxon>
    </lineage>
</organism>